<feature type="transmembrane region" description="Helical" evidence="2">
    <location>
        <begin position="382"/>
        <end position="402"/>
    </location>
</feature>
<dbReference type="GO" id="GO:0005886">
    <property type="term" value="C:plasma membrane"/>
    <property type="evidence" value="ECO:0007669"/>
    <property type="project" value="TreeGrafter"/>
</dbReference>
<evidence type="ECO:0000256" key="1">
    <source>
        <dbReference type="SAM" id="Coils"/>
    </source>
</evidence>
<feature type="transmembrane region" description="Helical" evidence="2">
    <location>
        <begin position="966"/>
        <end position="986"/>
    </location>
</feature>
<dbReference type="InterPro" id="IPR001036">
    <property type="entry name" value="Acrflvin-R"/>
</dbReference>
<dbReference type="InterPro" id="IPR027463">
    <property type="entry name" value="AcrB_DN_DC_subdom"/>
</dbReference>
<dbReference type="Gene3D" id="3.30.70.1430">
    <property type="entry name" value="Multidrug efflux transporter AcrB pore domain"/>
    <property type="match status" value="2"/>
</dbReference>
<sequence length="1037" mass="110797">MIEQIIKKRKITILFFIMLCLVGGLAFLQLPQKEIPAIDPPVAQINTVYPGASAEAVESSLTNPLEESAANVQGIAEVTSVSSPGFSSITLELEEGRSDTNEIWTEIERNINEAARSFPEDAEAPSFSNSTGGQGLAIYQVVLNDNAGLSEVQSYIESWERNFTQLPSITEVGVEGDLERELRFTLDPEALADDSLSAGQVIGAVSGETSTVPPGEWQIDDRNQRVELPGASTAEELEEIIVGADEQGDSLRLSDVGRVEDTLVPPVSSVSHNGEQALSLTFFLAEDASVPAAQEELDPVIEDFEAGLPEGAALEELYTQADLVSELFTGLAFSFALAFLSVFLICAIGLSFSTAAAVGISIPVSLTIAAIVLPFANVGLDQISLIAFIISLGILVDDAIVVNENIDRRLKLGDSPFRAATLGVRQVAVSVIVSTLTVVFTFFPLLLLPGSAGAFIRPLPVVLIAAIIASTIVALTIMPLFRAAQEERALRRQKKRRKSSSPGLLGSWIDKGAELYSTGILKKVVKRPILFSAGGLLLGTAAYALVPFTPVEFFPDTDREEVFIEASLEEGTTLADTKEKAEEIETWLLEQEEIRSVSSYAGTEVPRIFNSGNGGGATGENDMQFLVYIDGSQAAARDVMNTWNNDWSETFSGIVSTRGSIVESGPPIGAPIAVEVSGENMDDILQTAEQIEQILAEAEGVQETEADANDNLSALSYEVDEEAAAAAGVDKEAISRELLLLGEGVPLGTLQQGSRQVDMRISYNTAGTVSEEDLENIAFSPQAEGPSAEEEPVALSELIAGEEETSFSAVPHIGTERTVTVRAYPGNENVEDIEAAVEAPILEAGEEMPGVNVSIGGETSERADVFIDIGQIFILVVFLIFIVIAIPFYSLMLPLIVLSAVYLSTAGAILGLFLTQTGLGFMSMMGAVSLAGIVIRNGLVLIDFIEQRLKEGQPVEQAVQEAGRERFRPILLTSLTTAVGLLPIAFGNNPLFQPLGIAIVSGLVFSTLLTLLVVPALYMIKHKVGSRRKKKSLQTAE</sequence>
<gene>
    <name evidence="3" type="ORF">ATL39_0710</name>
</gene>
<comment type="caution">
    <text evidence="3">The sequence shown here is derived from an EMBL/GenBank/DDBJ whole genome shotgun (WGS) entry which is preliminary data.</text>
</comment>
<dbReference type="AlphaFoldDB" id="A0A419V8S0"/>
<dbReference type="SUPFAM" id="SSF82693">
    <property type="entry name" value="Multidrug efflux transporter AcrB pore domain, PN1, PN2, PC1 and PC2 subdomains"/>
    <property type="match status" value="2"/>
</dbReference>
<keyword evidence="2" id="KW-0472">Membrane</keyword>
<keyword evidence="2" id="KW-1133">Transmembrane helix</keyword>
<feature type="transmembrane region" description="Helical" evidence="2">
    <location>
        <begin position="869"/>
        <end position="888"/>
    </location>
</feature>
<dbReference type="OrthoDB" id="9757876at2"/>
<dbReference type="Proteomes" id="UP000285120">
    <property type="component" value="Unassembled WGS sequence"/>
</dbReference>
<accession>A0A419V8S0</accession>
<feature type="transmembrane region" description="Helical" evidence="2">
    <location>
        <begin position="12"/>
        <end position="30"/>
    </location>
</feature>
<dbReference type="PRINTS" id="PR00702">
    <property type="entry name" value="ACRIFLAVINRP"/>
</dbReference>
<dbReference type="GO" id="GO:0042910">
    <property type="term" value="F:xenobiotic transmembrane transporter activity"/>
    <property type="evidence" value="ECO:0007669"/>
    <property type="project" value="TreeGrafter"/>
</dbReference>
<feature type="transmembrane region" description="Helical" evidence="2">
    <location>
        <begin position="992"/>
        <end position="1020"/>
    </location>
</feature>
<dbReference type="PANTHER" id="PTHR32063:SF33">
    <property type="entry name" value="RND SUPERFAMILY EFFLUX PUMP PERMEASE COMPONENT"/>
    <property type="match status" value="1"/>
</dbReference>
<dbReference type="Pfam" id="PF00873">
    <property type="entry name" value="ACR_tran"/>
    <property type="match status" value="1"/>
</dbReference>
<dbReference type="Gene3D" id="3.30.70.1440">
    <property type="entry name" value="Multidrug efflux transporter AcrB pore domain"/>
    <property type="match status" value="1"/>
</dbReference>
<dbReference type="SUPFAM" id="SSF82714">
    <property type="entry name" value="Multidrug efflux transporter AcrB TolC docking domain, DN and DC subdomains"/>
    <property type="match status" value="1"/>
</dbReference>
<organism evidence="3 4">
    <name type="scientific">Sinobaca qinghaiensis</name>
    <dbReference type="NCBI Taxonomy" id="342944"/>
    <lineage>
        <taxon>Bacteria</taxon>
        <taxon>Bacillati</taxon>
        <taxon>Bacillota</taxon>
        <taxon>Bacilli</taxon>
        <taxon>Bacillales</taxon>
        <taxon>Sporolactobacillaceae</taxon>
        <taxon>Sinobaca</taxon>
    </lineage>
</organism>
<feature type="transmembrane region" description="Helical" evidence="2">
    <location>
        <begin position="529"/>
        <end position="546"/>
    </location>
</feature>
<proteinExistence type="predicted"/>
<feature type="transmembrane region" description="Helical" evidence="2">
    <location>
        <begin position="355"/>
        <end position="376"/>
    </location>
</feature>
<evidence type="ECO:0000313" key="3">
    <source>
        <dbReference type="EMBL" id="RKD76491.1"/>
    </source>
</evidence>
<dbReference type="Gene3D" id="1.20.1640.10">
    <property type="entry name" value="Multidrug efflux transporter AcrB transmembrane domain"/>
    <property type="match status" value="2"/>
</dbReference>
<protein>
    <submittedName>
        <fullName evidence="3">Multidrug efflux pump subunit AcrB</fullName>
    </submittedName>
</protein>
<feature type="transmembrane region" description="Helical" evidence="2">
    <location>
        <begin position="423"/>
        <end position="447"/>
    </location>
</feature>
<dbReference type="Gene3D" id="3.30.2090.10">
    <property type="entry name" value="Multidrug efflux transporter AcrB TolC docking domain, DN and DC subdomains"/>
    <property type="match status" value="2"/>
</dbReference>
<feature type="transmembrane region" description="Helical" evidence="2">
    <location>
        <begin position="459"/>
        <end position="481"/>
    </location>
</feature>
<feature type="coiled-coil region" evidence="1">
    <location>
        <begin position="681"/>
        <end position="711"/>
    </location>
</feature>
<reference evidence="3 4" key="1">
    <citation type="submission" date="2018-09" db="EMBL/GenBank/DDBJ databases">
        <title>Genomic Encyclopedia of Archaeal and Bacterial Type Strains, Phase II (KMG-II): from individual species to whole genera.</title>
        <authorList>
            <person name="Goeker M."/>
        </authorList>
    </citation>
    <scope>NUCLEOTIDE SEQUENCE [LARGE SCALE GENOMIC DNA]</scope>
    <source>
        <strain evidence="3 4">DSM 17008</strain>
    </source>
</reference>
<evidence type="ECO:0000256" key="2">
    <source>
        <dbReference type="SAM" id="Phobius"/>
    </source>
</evidence>
<dbReference type="RefSeq" id="WP_120191889.1">
    <property type="nucleotide sequence ID" value="NZ_RAPK01000006.1"/>
</dbReference>
<keyword evidence="4" id="KW-1185">Reference proteome</keyword>
<dbReference type="EMBL" id="RAPK01000006">
    <property type="protein sequence ID" value="RKD76491.1"/>
    <property type="molecule type" value="Genomic_DNA"/>
</dbReference>
<name>A0A419V8S0_9BACL</name>
<feature type="transmembrane region" description="Helical" evidence="2">
    <location>
        <begin position="921"/>
        <end position="945"/>
    </location>
</feature>
<dbReference type="PANTHER" id="PTHR32063">
    <property type="match status" value="1"/>
</dbReference>
<dbReference type="SUPFAM" id="SSF82866">
    <property type="entry name" value="Multidrug efflux transporter AcrB transmembrane domain"/>
    <property type="match status" value="2"/>
</dbReference>
<keyword evidence="2" id="KW-0812">Transmembrane</keyword>
<evidence type="ECO:0000313" key="4">
    <source>
        <dbReference type="Proteomes" id="UP000285120"/>
    </source>
</evidence>
<keyword evidence="1" id="KW-0175">Coiled coil</keyword>
<feature type="transmembrane region" description="Helical" evidence="2">
    <location>
        <begin position="327"/>
        <end position="348"/>
    </location>
</feature>
<feature type="transmembrane region" description="Helical" evidence="2">
    <location>
        <begin position="895"/>
        <end position="915"/>
    </location>
</feature>
<dbReference type="Gene3D" id="3.30.70.1320">
    <property type="entry name" value="Multidrug efflux transporter AcrB pore domain like"/>
    <property type="match status" value="1"/>
</dbReference>